<protein>
    <submittedName>
        <fullName evidence="3">Uncharacterized protein LOC110280697</fullName>
    </submittedName>
</protein>
<dbReference type="AlphaFoldDB" id="A0A6P5NLN5"/>
<name>A0A6P5NLN5_ARADU</name>
<dbReference type="KEGG" id="adu:110280697"/>
<keyword evidence="2" id="KW-1185">Reference proteome</keyword>
<feature type="chain" id="PRO_5039188799" evidence="1">
    <location>
        <begin position="21"/>
        <end position="135"/>
    </location>
</feature>
<evidence type="ECO:0000256" key="1">
    <source>
        <dbReference type="SAM" id="SignalP"/>
    </source>
</evidence>
<reference evidence="3" key="2">
    <citation type="submission" date="2025-08" db="UniProtKB">
        <authorList>
            <consortium name="RefSeq"/>
        </authorList>
    </citation>
    <scope>IDENTIFICATION</scope>
    <source>
        <tissue evidence="3">Whole plant</tissue>
    </source>
</reference>
<sequence length="135" mass="14873">MMETASISLLPLMLLLLSNSLLFPSIKNPSTIIITFLLIKIGRRITTSTKTCYWKFHATTITISTTTTTTITNNPSSRTSSVDTPSPIIIMITVPTHRETSSSKTALNRKLQQEEENALPAAVVEAQTQYTINTC</sequence>
<evidence type="ECO:0000313" key="2">
    <source>
        <dbReference type="Proteomes" id="UP000515211"/>
    </source>
</evidence>
<dbReference type="GeneID" id="110280697"/>
<accession>A0A6P5NLN5</accession>
<dbReference type="RefSeq" id="XP_020997450.2">
    <property type="nucleotide sequence ID" value="XM_021141791.2"/>
</dbReference>
<proteinExistence type="predicted"/>
<evidence type="ECO:0000313" key="3">
    <source>
        <dbReference type="RefSeq" id="XP_020997450.2"/>
    </source>
</evidence>
<gene>
    <name evidence="3" type="primary">LOC110280697</name>
</gene>
<organism evidence="2 3">
    <name type="scientific">Arachis duranensis</name>
    <name type="common">Wild peanut</name>
    <dbReference type="NCBI Taxonomy" id="130453"/>
    <lineage>
        <taxon>Eukaryota</taxon>
        <taxon>Viridiplantae</taxon>
        <taxon>Streptophyta</taxon>
        <taxon>Embryophyta</taxon>
        <taxon>Tracheophyta</taxon>
        <taxon>Spermatophyta</taxon>
        <taxon>Magnoliopsida</taxon>
        <taxon>eudicotyledons</taxon>
        <taxon>Gunneridae</taxon>
        <taxon>Pentapetalae</taxon>
        <taxon>rosids</taxon>
        <taxon>fabids</taxon>
        <taxon>Fabales</taxon>
        <taxon>Fabaceae</taxon>
        <taxon>Papilionoideae</taxon>
        <taxon>50 kb inversion clade</taxon>
        <taxon>dalbergioids sensu lato</taxon>
        <taxon>Dalbergieae</taxon>
        <taxon>Pterocarpus clade</taxon>
        <taxon>Arachis</taxon>
    </lineage>
</organism>
<dbReference type="Proteomes" id="UP000515211">
    <property type="component" value="Chromosome 4"/>
</dbReference>
<reference evidence="2" key="1">
    <citation type="journal article" date="2016" name="Nat. Genet.">
        <title>The genome sequences of Arachis duranensis and Arachis ipaensis, the diploid ancestors of cultivated peanut.</title>
        <authorList>
            <person name="Bertioli D.J."/>
            <person name="Cannon S.B."/>
            <person name="Froenicke L."/>
            <person name="Huang G."/>
            <person name="Farmer A.D."/>
            <person name="Cannon E.K."/>
            <person name="Liu X."/>
            <person name="Gao D."/>
            <person name="Clevenger J."/>
            <person name="Dash S."/>
            <person name="Ren L."/>
            <person name="Moretzsohn M.C."/>
            <person name="Shirasawa K."/>
            <person name="Huang W."/>
            <person name="Vidigal B."/>
            <person name="Abernathy B."/>
            <person name="Chu Y."/>
            <person name="Niederhuth C.E."/>
            <person name="Umale P."/>
            <person name="Araujo A.C."/>
            <person name="Kozik A."/>
            <person name="Kim K.D."/>
            <person name="Burow M.D."/>
            <person name="Varshney R.K."/>
            <person name="Wang X."/>
            <person name="Zhang X."/>
            <person name="Barkley N."/>
            <person name="Guimaraes P.M."/>
            <person name="Isobe S."/>
            <person name="Guo B."/>
            <person name="Liao B."/>
            <person name="Stalker H.T."/>
            <person name="Schmitz R.J."/>
            <person name="Scheffler B.E."/>
            <person name="Leal-Bertioli S.C."/>
            <person name="Xun X."/>
            <person name="Jackson S.A."/>
            <person name="Michelmore R."/>
            <person name="Ozias-Akins P."/>
        </authorList>
    </citation>
    <scope>NUCLEOTIDE SEQUENCE [LARGE SCALE GENOMIC DNA]</scope>
    <source>
        <strain evidence="2">cv. V14167</strain>
    </source>
</reference>
<keyword evidence="1" id="KW-0732">Signal</keyword>
<feature type="signal peptide" evidence="1">
    <location>
        <begin position="1"/>
        <end position="20"/>
    </location>
</feature>